<name>A0A936Z1K0_9BURK</name>
<dbReference type="Proteomes" id="UP000599109">
    <property type="component" value="Unassembled WGS sequence"/>
</dbReference>
<keyword evidence="2" id="KW-0001">2Fe-2S</keyword>
<organism evidence="6 7">
    <name type="scientific">Ramlibacter monticola</name>
    <dbReference type="NCBI Taxonomy" id="1926872"/>
    <lineage>
        <taxon>Bacteria</taxon>
        <taxon>Pseudomonadati</taxon>
        <taxon>Pseudomonadota</taxon>
        <taxon>Betaproteobacteria</taxon>
        <taxon>Burkholderiales</taxon>
        <taxon>Comamonadaceae</taxon>
        <taxon>Ramlibacter</taxon>
    </lineage>
</organism>
<dbReference type="Gene3D" id="3.10.20.30">
    <property type="match status" value="1"/>
</dbReference>
<reference evidence="6 7" key="1">
    <citation type="journal article" date="2017" name="Int. J. Syst. Evol. Microbiol.">
        <title>Ramlibacter monticola sp. nov., isolated from forest soil.</title>
        <authorList>
            <person name="Chaudhary D.K."/>
            <person name="Kim J."/>
        </authorList>
    </citation>
    <scope>NUCLEOTIDE SEQUENCE [LARGE SCALE GENOMIC DNA]</scope>
    <source>
        <strain evidence="6 7">KACC 19175</strain>
    </source>
</reference>
<dbReference type="InterPro" id="IPR039261">
    <property type="entry name" value="FNR_nucleotide-bd"/>
</dbReference>
<dbReference type="PROSITE" id="PS51085">
    <property type="entry name" value="2FE2S_FER_2"/>
    <property type="match status" value="1"/>
</dbReference>
<evidence type="ECO:0000259" key="4">
    <source>
        <dbReference type="PROSITE" id="PS51085"/>
    </source>
</evidence>
<dbReference type="EMBL" id="JAEQNE010000005">
    <property type="protein sequence ID" value="MBL0393383.1"/>
    <property type="molecule type" value="Genomic_DNA"/>
</dbReference>
<dbReference type="PRINTS" id="PR00371">
    <property type="entry name" value="FPNCR"/>
</dbReference>
<keyword evidence="7" id="KW-1185">Reference proteome</keyword>
<dbReference type="RefSeq" id="WP_201676052.1">
    <property type="nucleotide sequence ID" value="NZ_JAEQNE010000005.1"/>
</dbReference>
<dbReference type="SUPFAM" id="SSF54292">
    <property type="entry name" value="2Fe-2S ferredoxin-like"/>
    <property type="match status" value="1"/>
</dbReference>
<dbReference type="PANTHER" id="PTHR47354">
    <property type="entry name" value="NADH OXIDOREDUCTASE HCR"/>
    <property type="match status" value="1"/>
</dbReference>
<evidence type="ECO:0000259" key="5">
    <source>
        <dbReference type="PROSITE" id="PS51384"/>
    </source>
</evidence>
<accession>A0A936Z1K0</accession>
<dbReference type="PANTHER" id="PTHR47354:SF5">
    <property type="entry name" value="PROTEIN RFBI"/>
    <property type="match status" value="1"/>
</dbReference>
<evidence type="ECO:0000256" key="3">
    <source>
        <dbReference type="ARBA" id="ARBA00034078"/>
    </source>
</evidence>
<evidence type="ECO:0000256" key="1">
    <source>
        <dbReference type="ARBA" id="ARBA00001974"/>
    </source>
</evidence>
<dbReference type="InterPro" id="IPR008333">
    <property type="entry name" value="Cbr1-like_FAD-bd_dom"/>
</dbReference>
<evidence type="ECO:0000313" key="6">
    <source>
        <dbReference type="EMBL" id="MBL0393383.1"/>
    </source>
</evidence>
<feature type="domain" description="2Fe-2S ferredoxin-type" evidence="4">
    <location>
        <begin position="3"/>
        <end position="92"/>
    </location>
</feature>
<dbReference type="InterPro" id="IPR036010">
    <property type="entry name" value="2Fe-2S_ferredoxin-like_sf"/>
</dbReference>
<dbReference type="SUPFAM" id="SSF52343">
    <property type="entry name" value="Ferredoxin reductase-like, C-terminal NADP-linked domain"/>
    <property type="match status" value="1"/>
</dbReference>
<keyword evidence="2" id="KW-0479">Metal-binding</keyword>
<dbReference type="InterPro" id="IPR050415">
    <property type="entry name" value="MRET"/>
</dbReference>
<dbReference type="SUPFAM" id="SSF63380">
    <property type="entry name" value="Riboflavin synthase domain-like"/>
    <property type="match status" value="1"/>
</dbReference>
<keyword evidence="2" id="KW-0411">Iron-sulfur</keyword>
<dbReference type="PRINTS" id="PR00410">
    <property type="entry name" value="PHEHYDRXLASE"/>
</dbReference>
<feature type="domain" description="FAD-binding FR-type" evidence="5">
    <location>
        <begin position="96"/>
        <end position="194"/>
    </location>
</feature>
<evidence type="ECO:0000313" key="7">
    <source>
        <dbReference type="Proteomes" id="UP000599109"/>
    </source>
</evidence>
<dbReference type="InterPro" id="IPR012675">
    <property type="entry name" value="Beta-grasp_dom_sf"/>
</dbReference>
<dbReference type="InterPro" id="IPR017938">
    <property type="entry name" value="Riboflavin_synthase-like_b-brl"/>
</dbReference>
<proteinExistence type="predicted"/>
<dbReference type="Gene3D" id="2.40.30.10">
    <property type="entry name" value="Translation factors"/>
    <property type="match status" value="1"/>
</dbReference>
<dbReference type="Pfam" id="PF00111">
    <property type="entry name" value="Fer2"/>
    <property type="match status" value="1"/>
</dbReference>
<evidence type="ECO:0000256" key="2">
    <source>
        <dbReference type="ARBA" id="ARBA00022714"/>
    </source>
</evidence>
<dbReference type="CDD" id="cd00207">
    <property type="entry name" value="fer2"/>
    <property type="match status" value="1"/>
</dbReference>
<dbReference type="Pfam" id="PF00175">
    <property type="entry name" value="NAD_binding_1"/>
    <property type="match status" value="1"/>
</dbReference>
<dbReference type="InterPro" id="IPR001433">
    <property type="entry name" value="OxRdtase_FAD/NAD-bd"/>
</dbReference>
<comment type="caution">
    <text evidence="6">The sequence shown here is derived from an EMBL/GenBank/DDBJ whole genome shotgun (WGS) entry which is preliminary data.</text>
</comment>
<comment type="cofactor">
    <cofactor evidence="1">
        <name>FAD</name>
        <dbReference type="ChEBI" id="CHEBI:57692"/>
    </cofactor>
</comment>
<dbReference type="InterPro" id="IPR006058">
    <property type="entry name" value="2Fe2S_fd_BS"/>
</dbReference>
<dbReference type="GO" id="GO:0051537">
    <property type="term" value="F:2 iron, 2 sulfur cluster binding"/>
    <property type="evidence" value="ECO:0007669"/>
    <property type="project" value="UniProtKB-KW"/>
</dbReference>
<dbReference type="GO" id="GO:0016491">
    <property type="term" value="F:oxidoreductase activity"/>
    <property type="evidence" value="ECO:0007669"/>
    <property type="project" value="InterPro"/>
</dbReference>
<dbReference type="InterPro" id="IPR001041">
    <property type="entry name" value="2Fe-2S_ferredoxin-type"/>
</dbReference>
<dbReference type="PROSITE" id="PS51384">
    <property type="entry name" value="FAD_FR"/>
    <property type="match status" value="1"/>
</dbReference>
<keyword evidence="2" id="KW-0408">Iron</keyword>
<gene>
    <name evidence="6" type="ORF">JJ685_19755</name>
</gene>
<dbReference type="Pfam" id="PF00970">
    <property type="entry name" value="FAD_binding_6"/>
    <property type="match status" value="1"/>
</dbReference>
<dbReference type="AlphaFoldDB" id="A0A936Z1K0"/>
<dbReference type="PROSITE" id="PS00197">
    <property type="entry name" value="2FE2S_FER_1"/>
    <property type="match status" value="1"/>
</dbReference>
<dbReference type="Gene3D" id="3.40.50.80">
    <property type="entry name" value="Nucleotide-binding domain of ferredoxin-NADP reductase (FNR) module"/>
    <property type="match status" value="1"/>
</dbReference>
<dbReference type="CDD" id="cd06189">
    <property type="entry name" value="flavin_oxioreductase"/>
    <property type="match status" value="1"/>
</dbReference>
<dbReference type="InterPro" id="IPR017927">
    <property type="entry name" value="FAD-bd_FR_type"/>
</dbReference>
<sequence>MKHRVFVLETGCAFEAGGDESLLDAATRQGVRLPHECTFGGCGTCRIRLVAGNVAYEEMPMALSDEEAQAGFALACQARACSDLSISVPATTAPESQRRSSVVRGLRQLAPDVVNLELEVEAESLDYRPGQYMNVLLPGGGHRSFSMASRPAGNRVDFHVRRVPGGRFTDGALRQLRAGDRLEVEIPLGGFRLHEEDYRPLLMVATGTGLAPLKSMLETLMDDEDCPPVSLYWGMRTESDLYLADEIRRWGERLYDFSFVPVLSRGSDTWNGRRGYVQDAVERDLPDLSEHAVYLCGSPAMISDAKRRFLARGASAEHVYADGFSFQHEGALA</sequence>
<comment type="cofactor">
    <cofactor evidence="3">
        <name>[2Fe-2S] cluster</name>
        <dbReference type="ChEBI" id="CHEBI:190135"/>
    </cofactor>
</comment>
<protein>
    <submittedName>
        <fullName evidence="6">2Fe-2S iron-sulfur cluster binding domain-containing protein</fullName>
    </submittedName>
</protein>
<dbReference type="InterPro" id="IPR001709">
    <property type="entry name" value="Flavoprot_Pyr_Nucl_cyt_Rdtase"/>
</dbReference>